<evidence type="ECO:0000313" key="3">
    <source>
        <dbReference type="Proteomes" id="UP000796761"/>
    </source>
</evidence>
<accession>A0A8K1GCD5</accession>
<protein>
    <submittedName>
        <fullName evidence="1">Uncharacterized protein</fullName>
    </submittedName>
</protein>
<name>A0A8K1GCD5_9PASS</name>
<dbReference type="GO" id="GO:0031012">
    <property type="term" value="C:extracellular matrix"/>
    <property type="evidence" value="ECO:0007669"/>
    <property type="project" value="TreeGrafter"/>
</dbReference>
<sequence length="139" mass="16386">MDDCKLFRRDRQETRGCGLVLCVKEGNDYLELDDGDGTVEYFWVRVRRNANKTDILEGVYYRLPKKTEEAEKILYKKVSQLLILLMRDLNFTDIHWKCNTVEREHSISFLECVERNCLMQMMREAAREGSSLDRMAAGH</sequence>
<organism evidence="1 3">
    <name type="scientific">Zosterops borbonicus</name>
    <dbReference type="NCBI Taxonomy" id="364589"/>
    <lineage>
        <taxon>Eukaryota</taxon>
        <taxon>Metazoa</taxon>
        <taxon>Chordata</taxon>
        <taxon>Craniata</taxon>
        <taxon>Vertebrata</taxon>
        <taxon>Euteleostomi</taxon>
        <taxon>Archelosauria</taxon>
        <taxon>Archosauria</taxon>
        <taxon>Dinosauria</taxon>
        <taxon>Saurischia</taxon>
        <taxon>Theropoda</taxon>
        <taxon>Coelurosauria</taxon>
        <taxon>Aves</taxon>
        <taxon>Neognathae</taxon>
        <taxon>Neoaves</taxon>
        <taxon>Telluraves</taxon>
        <taxon>Australaves</taxon>
        <taxon>Passeriformes</taxon>
        <taxon>Sylvioidea</taxon>
        <taxon>Zosteropidae</taxon>
        <taxon>Zosterops</taxon>
    </lineage>
</organism>
<dbReference type="PANTHER" id="PTHR33395">
    <property type="entry name" value="TRANSCRIPTASE, PUTATIVE-RELATED-RELATED"/>
    <property type="match status" value="1"/>
</dbReference>
<dbReference type="PANTHER" id="PTHR33395:SF22">
    <property type="entry name" value="REVERSE TRANSCRIPTASE DOMAIN-CONTAINING PROTEIN"/>
    <property type="match status" value="1"/>
</dbReference>
<evidence type="ECO:0000313" key="2">
    <source>
        <dbReference type="EMBL" id="TRZ16081.1"/>
    </source>
</evidence>
<reference evidence="1" key="1">
    <citation type="submission" date="2019-04" db="EMBL/GenBank/DDBJ databases">
        <title>Genome assembly of Zosterops borbonicus 15179.</title>
        <authorList>
            <person name="Leroy T."/>
            <person name="Anselmetti Y."/>
            <person name="Tilak M.-K."/>
            <person name="Nabholz B."/>
        </authorList>
    </citation>
    <scope>NUCLEOTIDE SEQUENCE</scope>
    <source>
        <strain evidence="1">HGM_15179</strain>
        <tissue evidence="1">Muscle</tissue>
    </source>
</reference>
<evidence type="ECO:0000313" key="1">
    <source>
        <dbReference type="EMBL" id="TRZ16080.1"/>
    </source>
</evidence>
<dbReference type="GO" id="GO:0007508">
    <property type="term" value="P:larval heart development"/>
    <property type="evidence" value="ECO:0007669"/>
    <property type="project" value="TreeGrafter"/>
</dbReference>
<dbReference type="Proteomes" id="UP000796761">
    <property type="component" value="Unassembled WGS sequence"/>
</dbReference>
<dbReference type="GO" id="GO:0061343">
    <property type="term" value="P:cell adhesion involved in heart morphogenesis"/>
    <property type="evidence" value="ECO:0007669"/>
    <property type="project" value="TreeGrafter"/>
</dbReference>
<dbReference type="EMBL" id="SWJQ01000335">
    <property type="protein sequence ID" value="TRZ16081.1"/>
    <property type="molecule type" value="Genomic_DNA"/>
</dbReference>
<dbReference type="EMBL" id="SWJQ01000335">
    <property type="protein sequence ID" value="TRZ16080.1"/>
    <property type="molecule type" value="Genomic_DNA"/>
</dbReference>
<comment type="caution">
    <text evidence="1">The sequence shown here is derived from an EMBL/GenBank/DDBJ whole genome shotgun (WGS) entry which is preliminary data.</text>
</comment>
<proteinExistence type="predicted"/>
<keyword evidence="3" id="KW-1185">Reference proteome</keyword>
<gene>
    <name evidence="1" type="ORF">HGM15179_011012</name>
    <name evidence="2" type="ORF">HGM15179_011013</name>
</gene>
<dbReference type="AlphaFoldDB" id="A0A8K1GCD5"/>